<gene>
    <name evidence="1" type="ORF">KYC_17207</name>
</gene>
<accession>H0F9I9</accession>
<organism evidence="1 2">
    <name type="scientific">Achromobacter arsenitoxydans SY8</name>
    <dbReference type="NCBI Taxonomy" id="477184"/>
    <lineage>
        <taxon>Bacteria</taxon>
        <taxon>Pseudomonadati</taxon>
        <taxon>Pseudomonadota</taxon>
        <taxon>Betaproteobacteria</taxon>
        <taxon>Burkholderiales</taxon>
        <taxon>Alcaligenaceae</taxon>
        <taxon>Achromobacter</taxon>
    </lineage>
</organism>
<protein>
    <recommendedName>
        <fullName evidence="3">ASCH domain-containing protein</fullName>
    </recommendedName>
</protein>
<sequence length="109" mass="12626">MADLHLALKGEYFDAIRAGTKTEEYRLCTAYWSRRLEDRDLADSLEHGFGRYKNIVLTRGYPRRDDTERRLVVPWNGFTIKTITHPHFGPDPVGVYAIDVRAATDNKEQ</sequence>
<reference evidence="1 2" key="1">
    <citation type="journal article" date="2012" name="J. Bacteriol.">
        <title>Genome sequence of the highly efficient arsenite-oxidizing bacterium Achromobacter arsenitoxydans SY8.</title>
        <authorList>
            <person name="Li X."/>
            <person name="Hu Y."/>
            <person name="Gong J."/>
            <person name="Lin Y."/>
            <person name="Johnstone L."/>
            <person name="Rensing C."/>
            <person name="Wang G."/>
        </authorList>
    </citation>
    <scope>NUCLEOTIDE SEQUENCE [LARGE SCALE GENOMIC DNA]</scope>
    <source>
        <strain evidence="1 2">SY8</strain>
    </source>
</reference>
<dbReference type="RefSeq" id="WP_008164564.1">
    <property type="nucleotide sequence ID" value="NZ_AGUF01000055.1"/>
</dbReference>
<dbReference type="OrthoDB" id="9133299at2"/>
<comment type="caution">
    <text evidence="1">The sequence shown here is derived from an EMBL/GenBank/DDBJ whole genome shotgun (WGS) entry which is preliminary data.</text>
</comment>
<dbReference type="STRING" id="477184.KYC_17207"/>
<evidence type="ECO:0008006" key="3">
    <source>
        <dbReference type="Google" id="ProtNLM"/>
    </source>
</evidence>
<name>H0F9I9_9BURK</name>
<keyword evidence="2" id="KW-1185">Reference proteome</keyword>
<evidence type="ECO:0000313" key="1">
    <source>
        <dbReference type="EMBL" id="EHK65254.1"/>
    </source>
</evidence>
<evidence type="ECO:0000313" key="2">
    <source>
        <dbReference type="Proteomes" id="UP000003113"/>
    </source>
</evidence>
<dbReference type="EMBL" id="AGUF01000055">
    <property type="protein sequence ID" value="EHK65254.1"/>
    <property type="molecule type" value="Genomic_DNA"/>
</dbReference>
<dbReference type="AlphaFoldDB" id="H0F9I9"/>
<proteinExistence type="predicted"/>
<dbReference type="eggNOG" id="ENOG5032ZXC">
    <property type="taxonomic scope" value="Bacteria"/>
</dbReference>
<dbReference type="Proteomes" id="UP000003113">
    <property type="component" value="Unassembled WGS sequence"/>
</dbReference>
<dbReference type="PATRIC" id="fig|477184.5.peg.3398"/>